<dbReference type="Pfam" id="PF10294">
    <property type="entry name" value="Methyltransf_16"/>
    <property type="match status" value="1"/>
</dbReference>
<evidence type="ECO:0000313" key="2">
    <source>
        <dbReference type="EMBL" id="CAL1376595.1"/>
    </source>
</evidence>
<dbReference type="Proteomes" id="UP001497516">
    <property type="component" value="Chromosome 3"/>
</dbReference>
<feature type="region of interest" description="Disordered" evidence="1">
    <location>
        <begin position="25"/>
        <end position="45"/>
    </location>
</feature>
<evidence type="ECO:0000313" key="3">
    <source>
        <dbReference type="Proteomes" id="UP001497516"/>
    </source>
</evidence>
<dbReference type="SUPFAM" id="SSF53335">
    <property type="entry name" value="S-adenosyl-L-methionine-dependent methyltransferases"/>
    <property type="match status" value="1"/>
</dbReference>
<dbReference type="PANTHER" id="PTHR14614:SF132">
    <property type="entry name" value="PROTEIN-LYSINE METHYLTRANSFERASE C42C1.13"/>
    <property type="match status" value="1"/>
</dbReference>
<accession>A0AAV2DT58</accession>
<dbReference type="CDD" id="cd02440">
    <property type="entry name" value="AdoMet_MTases"/>
    <property type="match status" value="1"/>
</dbReference>
<evidence type="ECO:0000256" key="1">
    <source>
        <dbReference type="SAM" id="MobiDB-lite"/>
    </source>
</evidence>
<dbReference type="Gene3D" id="3.40.50.150">
    <property type="entry name" value="Vaccinia Virus protein VP39"/>
    <property type="match status" value="1"/>
</dbReference>
<dbReference type="InterPro" id="IPR019410">
    <property type="entry name" value="Methyltransf_16"/>
</dbReference>
<gene>
    <name evidence="2" type="ORF">LTRI10_LOCUS18315</name>
</gene>
<reference evidence="2 3" key="1">
    <citation type="submission" date="2024-04" db="EMBL/GenBank/DDBJ databases">
        <authorList>
            <person name="Fracassetti M."/>
        </authorList>
    </citation>
    <scope>NUCLEOTIDE SEQUENCE [LARGE SCALE GENOMIC DNA]</scope>
</reference>
<name>A0AAV2DT58_9ROSI</name>
<protein>
    <submittedName>
        <fullName evidence="2">Uncharacterized protein</fullName>
    </submittedName>
</protein>
<proteinExistence type="predicted"/>
<dbReference type="EMBL" id="OZ034816">
    <property type="protein sequence ID" value="CAL1376595.1"/>
    <property type="molecule type" value="Genomic_DNA"/>
</dbReference>
<dbReference type="PANTHER" id="PTHR14614">
    <property type="entry name" value="HEPATOCELLULAR CARCINOMA-ASSOCIATED ANTIGEN"/>
    <property type="match status" value="1"/>
</dbReference>
<dbReference type="AlphaFoldDB" id="A0AAV2DT58"/>
<keyword evidence="3" id="KW-1185">Reference proteome</keyword>
<sequence>MATAAPHSQDDSDDDDIELNPMRVLLPAEESEERETASARRDGDSNLEIEQHYLHSIKSTVKIRQLPSEGLSFKLWPAATTLVNLFDRHVIDPTTSPLLSTLTAAAAARADRCGGKLKILEIGSGTGLVGIAAAAVLGADVTVTDLPHVAPNLQFNAELNAGVVRCGGGAVDVAPLSWGEEDDVETVAGRGFDLVVASDVVYHDHLYDPLLKTLRWLLLLGGTEPAGDRKPAFVMAHLRRWKKDSTFFKRARKSFDVEAIYVDSPSEGRRIGVTVYRFTAKGLRNEKLASAKAVDV</sequence>
<feature type="compositionally biased region" description="Basic and acidic residues" evidence="1">
    <location>
        <begin position="34"/>
        <end position="45"/>
    </location>
</feature>
<dbReference type="InterPro" id="IPR029063">
    <property type="entry name" value="SAM-dependent_MTases_sf"/>
</dbReference>
<organism evidence="2 3">
    <name type="scientific">Linum trigynum</name>
    <dbReference type="NCBI Taxonomy" id="586398"/>
    <lineage>
        <taxon>Eukaryota</taxon>
        <taxon>Viridiplantae</taxon>
        <taxon>Streptophyta</taxon>
        <taxon>Embryophyta</taxon>
        <taxon>Tracheophyta</taxon>
        <taxon>Spermatophyta</taxon>
        <taxon>Magnoliopsida</taxon>
        <taxon>eudicotyledons</taxon>
        <taxon>Gunneridae</taxon>
        <taxon>Pentapetalae</taxon>
        <taxon>rosids</taxon>
        <taxon>fabids</taxon>
        <taxon>Malpighiales</taxon>
        <taxon>Linaceae</taxon>
        <taxon>Linum</taxon>
    </lineage>
</organism>